<dbReference type="InterPro" id="IPR029147">
    <property type="entry name" value="CFAP77"/>
</dbReference>
<dbReference type="Proteomes" id="UP001619887">
    <property type="component" value="Unassembled WGS sequence"/>
</dbReference>
<protein>
    <recommendedName>
        <fullName evidence="3">Cilia- and flagella-associated protein 77</fullName>
    </recommendedName>
</protein>
<evidence type="ECO:0000313" key="2">
    <source>
        <dbReference type="Proteomes" id="UP001619887"/>
    </source>
</evidence>
<dbReference type="Pfam" id="PF14825">
    <property type="entry name" value="CFAP77"/>
    <property type="match status" value="1"/>
</dbReference>
<evidence type="ECO:0000313" key="1">
    <source>
        <dbReference type="EMBL" id="KAL3063555.1"/>
    </source>
</evidence>
<organism evidence="1 2">
    <name type="scientific">Pagothenia borchgrevinki</name>
    <name type="common">Bald rockcod</name>
    <name type="synonym">Trematomus borchgrevinki</name>
    <dbReference type="NCBI Taxonomy" id="8213"/>
    <lineage>
        <taxon>Eukaryota</taxon>
        <taxon>Metazoa</taxon>
        <taxon>Chordata</taxon>
        <taxon>Craniata</taxon>
        <taxon>Vertebrata</taxon>
        <taxon>Euteleostomi</taxon>
        <taxon>Actinopterygii</taxon>
        <taxon>Neopterygii</taxon>
        <taxon>Teleostei</taxon>
        <taxon>Neoteleostei</taxon>
        <taxon>Acanthomorphata</taxon>
        <taxon>Eupercaria</taxon>
        <taxon>Perciformes</taxon>
        <taxon>Notothenioidei</taxon>
        <taxon>Nototheniidae</taxon>
        <taxon>Pagothenia</taxon>
    </lineage>
</organism>
<keyword evidence="2" id="KW-1185">Reference proteome</keyword>
<dbReference type="AlphaFoldDB" id="A0ABD2HBR0"/>
<reference evidence="1 2" key="2">
    <citation type="journal article" date="2024" name="G3 (Bethesda)">
        <title>The genome of the cryopelagic Antarctic bald notothen, Trematomus borchgrevinki.</title>
        <authorList>
            <person name="Rayamajhi N."/>
            <person name="Rivera-Colon A.G."/>
            <person name="Minhas B.F."/>
            <person name="Cheng C.C."/>
            <person name="Catchen J.M."/>
        </authorList>
    </citation>
    <scope>NUCLEOTIDE SEQUENCE [LARGE SCALE GENOMIC DNA]</scope>
    <source>
        <strain evidence="1">AGRC-2024</strain>
    </source>
</reference>
<comment type="caution">
    <text evidence="1">The sequence shown here is derived from an EMBL/GenBank/DDBJ whole genome shotgun (WGS) entry which is preliminary data.</text>
</comment>
<proteinExistence type="predicted"/>
<reference evidence="1 2" key="1">
    <citation type="journal article" date="2022" name="G3 (Bethesda)">
        <title>Evaluating Illumina-, Nanopore-, and PacBio-based genome assembly strategies with the bald notothen, Trematomus borchgrevinki.</title>
        <authorList>
            <person name="Rayamajhi N."/>
            <person name="Cheng C.C."/>
            <person name="Catchen J.M."/>
        </authorList>
    </citation>
    <scope>NUCLEOTIDE SEQUENCE [LARGE SCALE GENOMIC DNA]</scope>
    <source>
        <strain evidence="1">AGRC-2024</strain>
    </source>
</reference>
<accession>A0ABD2HBR0</accession>
<gene>
    <name evidence="1" type="ORF">OYC64_003175</name>
</gene>
<name>A0ABD2HBR0_PAGBO</name>
<dbReference type="PANTHER" id="PTHR28617:SF1">
    <property type="entry name" value="CILIA- AND FLAGELLA-ASSOCIATED PROTEIN 77"/>
    <property type="match status" value="1"/>
</dbReference>
<evidence type="ECO:0008006" key="3">
    <source>
        <dbReference type="Google" id="ProtNLM"/>
    </source>
</evidence>
<dbReference type="PANTHER" id="PTHR28617">
    <property type="entry name" value="CILIA- AND FLAGELLA-ASSOCIATED PROTEIN 77"/>
    <property type="match status" value="1"/>
</dbReference>
<sequence>MSSPRLGVMRDSMLTNPLHIKASLGRSVSRGFSVPGPDFTFGMSNDSTDGGVAEVLSSWLVQRRSDSAPSQPLPPDFLSLNRDAVRSGIVTSKELSQYRAQMGGAYSQGHAPTPQKGGASRRPAVPDITFGVTTNRASDPFSVLLSHQYGRRWLDEQIHNSRNQTSKQQQKRFKAGCIPDRRSRELTVSPLRHTLPPLTQVAPALNTFRDPEARRRALRSLEARRGVQGPL</sequence>
<dbReference type="EMBL" id="JBIYXZ010002071">
    <property type="protein sequence ID" value="KAL3063555.1"/>
    <property type="molecule type" value="Genomic_DNA"/>
</dbReference>